<dbReference type="SUPFAM" id="SSF53187">
    <property type="entry name" value="Zn-dependent exopeptidases"/>
    <property type="match status" value="1"/>
</dbReference>
<reference evidence="2 3" key="1">
    <citation type="submission" date="2018-06" db="EMBL/GenBank/DDBJ databases">
        <title>Genomic Encyclopedia of Archaeal and Bacterial Type Strains, Phase II (KMG-II): from individual species to whole genera.</title>
        <authorList>
            <person name="Goeker M."/>
        </authorList>
    </citation>
    <scope>NUCLEOTIDE SEQUENCE [LARGE SCALE GENOMIC DNA]</scope>
    <source>
        <strain evidence="2 3">DSM 23857</strain>
    </source>
</reference>
<dbReference type="PANTHER" id="PTHR12147:SF26">
    <property type="entry name" value="PEPTIDASE M28 DOMAIN-CONTAINING PROTEIN"/>
    <property type="match status" value="1"/>
</dbReference>
<dbReference type="Proteomes" id="UP000249547">
    <property type="component" value="Unassembled WGS sequence"/>
</dbReference>
<dbReference type="AlphaFoldDB" id="A0A327Q6J6"/>
<protein>
    <submittedName>
        <fullName evidence="2">Peptidase M28-like protein</fullName>
    </submittedName>
</protein>
<feature type="domain" description="Peptidase M28" evidence="1">
    <location>
        <begin position="135"/>
        <end position="328"/>
    </location>
</feature>
<organism evidence="2 3">
    <name type="scientific">Chitinophaga skermanii</name>
    <dbReference type="NCBI Taxonomy" id="331697"/>
    <lineage>
        <taxon>Bacteria</taxon>
        <taxon>Pseudomonadati</taxon>
        <taxon>Bacteroidota</taxon>
        <taxon>Chitinophagia</taxon>
        <taxon>Chitinophagales</taxon>
        <taxon>Chitinophagaceae</taxon>
        <taxon>Chitinophaga</taxon>
    </lineage>
</organism>
<proteinExistence type="predicted"/>
<comment type="caution">
    <text evidence="2">The sequence shown here is derived from an EMBL/GenBank/DDBJ whole genome shotgun (WGS) entry which is preliminary data.</text>
</comment>
<dbReference type="Gene3D" id="3.40.630.10">
    <property type="entry name" value="Zn peptidases"/>
    <property type="match status" value="1"/>
</dbReference>
<evidence type="ECO:0000313" key="3">
    <source>
        <dbReference type="Proteomes" id="UP000249547"/>
    </source>
</evidence>
<evidence type="ECO:0000313" key="2">
    <source>
        <dbReference type="EMBL" id="RAI99427.1"/>
    </source>
</evidence>
<sequence length="350" mass="38757">MEKNGSCYVGTVSYFDNICTDLNTICTSHVSLRLNPYFCQMMKKQLLLVVSALSLSLATFAQDYLPSAERIQKTVNYLAADKLQGRGTGTKGGKKASEFVKKQFKALGLQPGNGNTYFQDFKFDKKTHTNLPSRNVIAYLDNHAANTIIIGAHYDHLGKGELFDGRYPNEIHNGADDNASGVAGLLELARYYKQNNITEQFNFLFIAFGGEELGLHGSKYFTENPTIALNTVSFMLNMDMIGRYNPERGIGIGGYATALEWPAIFKDVQQDGIKYFTDGSGKGASDHHNFYMKNIPVMFLHTGGHDDYHKPTDDAPKLQATSEAGILNLAISLMNKAMAYPKLTFTSSEK</sequence>
<gene>
    <name evidence="2" type="ORF">LX64_04561</name>
</gene>
<dbReference type="InterPro" id="IPR045175">
    <property type="entry name" value="M28_fam"/>
</dbReference>
<dbReference type="GO" id="GO:0008235">
    <property type="term" value="F:metalloexopeptidase activity"/>
    <property type="evidence" value="ECO:0007669"/>
    <property type="project" value="InterPro"/>
</dbReference>
<keyword evidence="3" id="KW-1185">Reference proteome</keyword>
<accession>A0A327Q6J6</accession>
<dbReference type="PANTHER" id="PTHR12147">
    <property type="entry name" value="METALLOPEPTIDASE M28 FAMILY MEMBER"/>
    <property type="match status" value="1"/>
</dbReference>
<dbReference type="GO" id="GO:0006508">
    <property type="term" value="P:proteolysis"/>
    <property type="evidence" value="ECO:0007669"/>
    <property type="project" value="InterPro"/>
</dbReference>
<dbReference type="EMBL" id="QLLL01000010">
    <property type="protein sequence ID" value="RAI99427.1"/>
    <property type="molecule type" value="Genomic_DNA"/>
</dbReference>
<name>A0A327Q6J6_9BACT</name>
<evidence type="ECO:0000259" key="1">
    <source>
        <dbReference type="Pfam" id="PF04389"/>
    </source>
</evidence>
<dbReference type="InterPro" id="IPR007484">
    <property type="entry name" value="Peptidase_M28"/>
</dbReference>
<dbReference type="Pfam" id="PF04389">
    <property type="entry name" value="Peptidase_M28"/>
    <property type="match status" value="1"/>
</dbReference>